<dbReference type="RefSeq" id="WP_136384551.1">
    <property type="nucleotide sequence ID" value="NZ_SSOD01000005.1"/>
</dbReference>
<dbReference type="OrthoDB" id="9179938at2"/>
<protein>
    <submittedName>
        <fullName evidence="1">Uncharacterized protein</fullName>
    </submittedName>
</protein>
<sequence>MHANKDARDWAGGTDGGLFPPFEDGGVRAPSWDRQLAAAQAWQDAGGNGGGEACQWRAQRAAGATPALTMRTIVRLNTLNLALRARLTRIASDMSDVAIAAMQAHQDANPDQSAARGVEVLDHAGAARLAGMVRDWYAILANAQADMSALTGIAPARAERSQPLVERRQRAVPIDFAERRKAG</sequence>
<dbReference type="Proteomes" id="UP000307956">
    <property type="component" value="Unassembled WGS sequence"/>
</dbReference>
<evidence type="ECO:0000313" key="1">
    <source>
        <dbReference type="EMBL" id="THF62188.1"/>
    </source>
</evidence>
<name>A0A4S4ASP3_9RHOO</name>
<gene>
    <name evidence="1" type="ORF">E6O51_08535</name>
</gene>
<organism evidence="1 2">
    <name type="scientific">Pseudothauera rhizosphaerae</name>
    <dbReference type="NCBI Taxonomy" id="2565932"/>
    <lineage>
        <taxon>Bacteria</taxon>
        <taxon>Pseudomonadati</taxon>
        <taxon>Pseudomonadota</taxon>
        <taxon>Betaproteobacteria</taxon>
        <taxon>Rhodocyclales</taxon>
        <taxon>Zoogloeaceae</taxon>
        <taxon>Pseudothauera</taxon>
    </lineage>
</organism>
<comment type="caution">
    <text evidence="1">The sequence shown here is derived from an EMBL/GenBank/DDBJ whole genome shotgun (WGS) entry which is preliminary data.</text>
</comment>
<dbReference type="AlphaFoldDB" id="A0A4S4ASP3"/>
<proteinExistence type="predicted"/>
<keyword evidence="2" id="KW-1185">Reference proteome</keyword>
<reference evidence="1 2" key="1">
    <citation type="submission" date="2019-04" db="EMBL/GenBank/DDBJ databases">
        <title>Azoarcus rhizosphaerae sp. nov. isolated from rhizosphere of Ficus religiosa.</title>
        <authorList>
            <person name="Lin S.-Y."/>
            <person name="Hameed A."/>
            <person name="Hsu Y.-H."/>
            <person name="Young C.-C."/>
        </authorList>
    </citation>
    <scope>NUCLEOTIDE SEQUENCE [LARGE SCALE GENOMIC DNA]</scope>
    <source>
        <strain evidence="1 2">CC-YHH848</strain>
    </source>
</reference>
<accession>A0A4S4ASP3</accession>
<dbReference type="EMBL" id="SSOD01000005">
    <property type="protein sequence ID" value="THF62188.1"/>
    <property type="molecule type" value="Genomic_DNA"/>
</dbReference>
<evidence type="ECO:0000313" key="2">
    <source>
        <dbReference type="Proteomes" id="UP000307956"/>
    </source>
</evidence>